<dbReference type="AlphaFoldDB" id="A0A409WBT9"/>
<name>A0A409WBT9_9AGAR</name>
<dbReference type="Gene3D" id="3.40.50.150">
    <property type="entry name" value="Vaccinia Virus protein VP39"/>
    <property type="match status" value="1"/>
</dbReference>
<reference evidence="3 4" key="1">
    <citation type="journal article" date="2018" name="Evol. Lett.">
        <title>Horizontal gene cluster transfer increased hallucinogenic mushroom diversity.</title>
        <authorList>
            <person name="Reynolds H.T."/>
            <person name="Vijayakumar V."/>
            <person name="Gluck-Thaler E."/>
            <person name="Korotkin H.B."/>
            <person name="Matheny P.B."/>
            <person name="Slot J.C."/>
        </authorList>
    </citation>
    <scope>NUCLEOTIDE SEQUENCE [LARGE SCALE GENOMIC DNA]</scope>
    <source>
        <strain evidence="3 4">2629</strain>
    </source>
</reference>
<dbReference type="PANTHER" id="PTHR43591:SF24">
    <property type="entry name" value="2-METHOXY-6-POLYPRENYL-1,4-BENZOQUINOL METHYLASE, MITOCHONDRIAL"/>
    <property type="match status" value="1"/>
</dbReference>
<feature type="compositionally biased region" description="Polar residues" evidence="1">
    <location>
        <begin position="223"/>
        <end position="233"/>
    </location>
</feature>
<dbReference type="SUPFAM" id="SSF53335">
    <property type="entry name" value="S-adenosyl-L-methionine-dependent methyltransferases"/>
    <property type="match status" value="1"/>
</dbReference>
<dbReference type="PANTHER" id="PTHR43591">
    <property type="entry name" value="METHYLTRANSFERASE"/>
    <property type="match status" value="1"/>
</dbReference>
<dbReference type="InParanoid" id="A0A409WBT9"/>
<dbReference type="EMBL" id="NHTK01005622">
    <property type="protein sequence ID" value="PPQ75966.1"/>
    <property type="molecule type" value="Genomic_DNA"/>
</dbReference>
<dbReference type="Proteomes" id="UP000284842">
    <property type="component" value="Unassembled WGS sequence"/>
</dbReference>
<evidence type="ECO:0000259" key="2">
    <source>
        <dbReference type="Pfam" id="PF13649"/>
    </source>
</evidence>
<dbReference type="GO" id="GO:0008168">
    <property type="term" value="F:methyltransferase activity"/>
    <property type="evidence" value="ECO:0007669"/>
    <property type="project" value="TreeGrafter"/>
</dbReference>
<evidence type="ECO:0000313" key="4">
    <source>
        <dbReference type="Proteomes" id="UP000284842"/>
    </source>
</evidence>
<accession>A0A409WBT9</accession>
<dbReference type="Pfam" id="PF13649">
    <property type="entry name" value="Methyltransf_25"/>
    <property type="match status" value="1"/>
</dbReference>
<proteinExistence type="predicted"/>
<comment type="caution">
    <text evidence="3">The sequence shown here is derived from an EMBL/GenBank/DDBJ whole genome shotgun (WGS) entry which is preliminary data.</text>
</comment>
<feature type="compositionally biased region" description="Low complexity" evidence="1">
    <location>
        <begin position="191"/>
        <end position="200"/>
    </location>
</feature>
<dbReference type="STRING" id="181874.A0A409WBT9"/>
<evidence type="ECO:0000313" key="3">
    <source>
        <dbReference type="EMBL" id="PPQ75966.1"/>
    </source>
</evidence>
<gene>
    <name evidence="3" type="ORF">CVT24_006397</name>
</gene>
<keyword evidence="4" id="KW-1185">Reference proteome</keyword>
<dbReference type="InterPro" id="IPR041698">
    <property type="entry name" value="Methyltransf_25"/>
</dbReference>
<dbReference type="InterPro" id="IPR029063">
    <property type="entry name" value="SAM-dependent_MTases_sf"/>
</dbReference>
<sequence length="534" mass="60359">MPPDKAKGPLVKDVEQALLNKRKRRRKHGEVPYPITYSSQLADFDIWDHMLLKSHCKNLTYYSFTRPPCKVLDLGCGSGYWIIEAAKQWQSSSFIGFDISTIQPKLDGIEHLKTLANRIQWVHGNFLDGFPFPAETFDFVRLSGLGLAIPEDEWYQVLQEVHRVLVPGGVLEVIEEDLVFPCSSTELQQSSQTTATAGLSPELHKSKSTTFSDKFQRSPPPVAQTSSLGSIQESGRPKPRISTFLPSFSSSKESYSPLSAVTRSAPVTEIVSETEHPQDHTRLKTSWEAMLAKRFLSPKVLSILPFYLTSASLDAQVHRPLVVPLPSNSGVVPPSLLKTYRSMGSLRSKDRSIFDGFLDFSPPISIHAIRCESFSVKTSNTELREASVKMPEWDTVHLAKTVSTIKACKDAIFEEYKELYFNQALDLLSRTAPSEEDYYNLPPSYLIRASFEVDWRNWEYDMADRIQIRKHLCTHVGWAQATSEDEAPNHRKWRGRLDRKSESNEPVSGHMVTAYNPNDICRSLRAFTAQKAKS</sequence>
<protein>
    <recommendedName>
        <fullName evidence="2">Methyltransferase domain-containing protein</fullName>
    </recommendedName>
</protein>
<feature type="domain" description="Methyltransferase" evidence="2">
    <location>
        <begin position="71"/>
        <end position="169"/>
    </location>
</feature>
<dbReference type="CDD" id="cd02440">
    <property type="entry name" value="AdoMet_MTases"/>
    <property type="match status" value="1"/>
</dbReference>
<feature type="region of interest" description="Disordered" evidence="1">
    <location>
        <begin position="191"/>
        <end position="243"/>
    </location>
</feature>
<organism evidence="3 4">
    <name type="scientific">Panaeolus cyanescens</name>
    <dbReference type="NCBI Taxonomy" id="181874"/>
    <lineage>
        <taxon>Eukaryota</taxon>
        <taxon>Fungi</taxon>
        <taxon>Dikarya</taxon>
        <taxon>Basidiomycota</taxon>
        <taxon>Agaricomycotina</taxon>
        <taxon>Agaricomycetes</taxon>
        <taxon>Agaricomycetidae</taxon>
        <taxon>Agaricales</taxon>
        <taxon>Agaricineae</taxon>
        <taxon>Galeropsidaceae</taxon>
        <taxon>Panaeolus</taxon>
    </lineage>
</organism>
<feature type="region of interest" description="Disordered" evidence="1">
    <location>
        <begin position="483"/>
        <end position="509"/>
    </location>
</feature>
<dbReference type="OrthoDB" id="2013972at2759"/>
<evidence type="ECO:0000256" key="1">
    <source>
        <dbReference type="SAM" id="MobiDB-lite"/>
    </source>
</evidence>